<proteinExistence type="predicted"/>
<dbReference type="Proteomes" id="UP000299102">
    <property type="component" value="Unassembled WGS sequence"/>
</dbReference>
<sequence length="199" mass="22060">MLSWCWVLVEIRRKFFKILSLKIVVEAAAIGFMRAYNLNFAQDTPEELPRICNVVSIEFWIRAKSKFEVFSRDISKTQLHAFGALSGCPPAGRLKVVCSTSLALNISLGAIGETDAILCSRRELSWFTESGGGSVIKSLASKAEGSRLSILKNDNTETQRAPVCTALGTQARGGYEALDEKETRIIRNPLYLYSVSFSR</sequence>
<dbReference type="AlphaFoldDB" id="A0A4C1WE52"/>
<comment type="caution">
    <text evidence="1">The sequence shown here is derived from an EMBL/GenBank/DDBJ whole genome shotgun (WGS) entry which is preliminary data.</text>
</comment>
<protein>
    <submittedName>
        <fullName evidence="1">Uncharacterized protein</fullName>
    </submittedName>
</protein>
<evidence type="ECO:0000313" key="1">
    <source>
        <dbReference type="EMBL" id="GBP48405.1"/>
    </source>
</evidence>
<reference evidence="1 2" key="1">
    <citation type="journal article" date="2019" name="Commun. Biol.">
        <title>The bagworm genome reveals a unique fibroin gene that provides high tensile strength.</title>
        <authorList>
            <person name="Kono N."/>
            <person name="Nakamura H."/>
            <person name="Ohtoshi R."/>
            <person name="Tomita M."/>
            <person name="Numata K."/>
            <person name="Arakawa K."/>
        </authorList>
    </citation>
    <scope>NUCLEOTIDE SEQUENCE [LARGE SCALE GENOMIC DNA]</scope>
</reference>
<organism evidence="1 2">
    <name type="scientific">Eumeta variegata</name>
    <name type="common">Bagworm moth</name>
    <name type="synonym">Eumeta japonica</name>
    <dbReference type="NCBI Taxonomy" id="151549"/>
    <lineage>
        <taxon>Eukaryota</taxon>
        <taxon>Metazoa</taxon>
        <taxon>Ecdysozoa</taxon>
        <taxon>Arthropoda</taxon>
        <taxon>Hexapoda</taxon>
        <taxon>Insecta</taxon>
        <taxon>Pterygota</taxon>
        <taxon>Neoptera</taxon>
        <taxon>Endopterygota</taxon>
        <taxon>Lepidoptera</taxon>
        <taxon>Glossata</taxon>
        <taxon>Ditrysia</taxon>
        <taxon>Tineoidea</taxon>
        <taxon>Psychidae</taxon>
        <taxon>Oiketicinae</taxon>
        <taxon>Eumeta</taxon>
    </lineage>
</organism>
<accession>A0A4C1WE52</accession>
<keyword evidence="2" id="KW-1185">Reference proteome</keyword>
<evidence type="ECO:0000313" key="2">
    <source>
        <dbReference type="Proteomes" id="UP000299102"/>
    </source>
</evidence>
<name>A0A4C1WE52_EUMVA</name>
<dbReference type="EMBL" id="BGZK01000523">
    <property type="protein sequence ID" value="GBP48405.1"/>
    <property type="molecule type" value="Genomic_DNA"/>
</dbReference>
<gene>
    <name evidence="1" type="ORF">EVAR_36839_1</name>
</gene>